<dbReference type="CDD" id="cd06503">
    <property type="entry name" value="ATP-synt_Fo_b"/>
    <property type="match status" value="1"/>
</dbReference>
<comment type="caution">
    <text evidence="16">The sequence shown here is derived from an EMBL/GenBank/DDBJ whole genome shotgun (WGS) entry which is preliminary data.</text>
</comment>
<evidence type="ECO:0000256" key="15">
    <source>
        <dbReference type="SAM" id="Coils"/>
    </source>
</evidence>
<dbReference type="RefSeq" id="WP_080523183.1">
    <property type="nucleotide sequence ID" value="NZ_LPUF01000001.1"/>
</dbReference>
<keyword evidence="2 13" id="KW-0813">Transport</keyword>
<evidence type="ECO:0000256" key="3">
    <source>
        <dbReference type="ARBA" id="ARBA00022547"/>
    </source>
</evidence>
<dbReference type="GO" id="GO:0046933">
    <property type="term" value="F:proton-transporting ATP synthase activity, rotational mechanism"/>
    <property type="evidence" value="ECO:0007669"/>
    <property type="project" value="UniProtKB-UniRule"/>
</dbReference>
<dbReference type="OrthoDB" id="466272at2"/>
<keyword evidence="3 13" id="KW-0138">CF(0)</keyword>
<dbReference type="PANTHER" id="PTHR33445:SF2">
    <property type="entry name" value="ATP SYNTHASE SUBUNIT B', CHLOROPLASTIC"/>
    <property type="match status" value="1"/>
</dbReference>
<keyword evidence="4 13" id="KW-0812">Transmembrane</keyword>
<dbReference type="InterPro" id="IPR002146">
    <property type="entry name" value="ATP_synth_b/b'su_bac/chlpt"/>
</dbReference>
<evidence type="ECO:0000256" key="7">
    <source>
        <dbReference type="ARBA" id="ARBA00023065"/>
    </source>
</evidence>
<protein>
    <recommendedName>
        <fullName evidence="13">ATP synthase subunit b</fullName>
    </recommendedName>
    <alternativeName>
        <fullName evidence="13">ATP synthase F(0) sector subunit b</fullName>
    </alternativeName>
    <alternativeName>
        <fullName evidence="13">ATPase subunit I</fullName>
    </alternativeName>
    <alternativeName>
        <fullName evidence="13">F-type ATPase subunit b</fullName>
        <shortName evidence="13">F-ATPase subunit b</shortName>
    </alternativeName>
</protein>
<evidence type="ECO:0000256" key="4">
    <source>
        <dbReference type="ARBA" id="ARBA00022692"/>
    </source>
</evidence>
<dbReference type="GO" id="GO:0046961">
    <property type="term" value="F:proton-transporting ATPase activity, rotational mechanism"/>
    <property type="evidence" value="ECO:0007669"/>
    <property type="project" value="TreeGrafter"/>
</dbReference>
<dbReference type="PANTHER" id="PTHR33445">
    <property type="entry name" value="ATP SYNTHASE SUBUNIT B', CHLOROPLASTIC"/>
    <property type="match status" value="1"/>
</dbReference>
<keyword evidence="13" id="KW-1003">Cell membrane</keyword>
<keyword evidence="8 13" id="KW-0472">Membrane</keyword>
<keyword evidence="6 13" id="KW-1133">Transmembrane helix</keyword>
<keyword evidence="15" id="KW-0175">Coiled coil</keyword>
<dbReference type="STRING" id="1420851.AU255_12455"/>
<reference evidence="16 17" key="1">
    <citation type="submission" date="2015-12" db="EMBL/GenBank/DDBJ databases">
        <authorList>
            <person name="Shamseldin A."/>
            <person name="Moawad H."/>
            <person name="Abd El-Rahim W.M."/>
            <person name="Sadowsky M.J."/>
        </authorList>
    </citation>
    <scope>NUCLEOTIDE SEQUENCE [LARGE SCALE GENOMIC DNA]</scope>
    <source>
        <strain evidence="16 17">WF1</strain>
    </source>
</reference>
<keyword evidence="17" id="KW-1185">Reference proteome</keyword>
<dbReference type="Pfam" id="PF00430">
    <property type="entry name" value="ATP-synt_B"/>
    <property type="match status" value="1"/>
</dbReference>
<comment type="function">
    <text evidence="10 13">F(1)F(0) ATP synthase produces ATP from ADP in the presence of a proton or sodium gradient. F-type ATPases consist of two structural domains, F(1) containing the extramembraneous catalytic core and F(0) containing the membrane proton channel, linked together by a central stalk and a peripheral stalk. During catalysis, ATP synthesis in the catalytic domain of F(1) is coupled via a rotary mechanism of the central stalk subunits to proton translocation.</text>
</comment>
<evidence type="ECO:0000256" key="9">
    <source>
        <dbReference type="ARBA" id="ARBA00023310"/>
    </source>
</evidence>
<proteinExistence type="inferred from homology"/>
<evidence type="ECO:0000256" key="2">
    <source>
        <dbReference type="ARBA" id="ARBA00022448"/>
    </source>
</evidence>
<dbReference type="InterPro" id="IPR050059">
    <property type="entry name" value="ATP_synthase_B_chain"/>
</dbReference>
<keyword evidence="5 13" id="KW-0375">Hydrogen ion transport</keyword>
<comment type="function">
    <text evidence="11">Component of the F(0) channel, it forms part of the peripheral stalk, linking F(1) to F(0). The b'-subunit is a diverged and duplicated form of b found in plants and photosynthetic bacteria.</text>
</comment>
<dbReference type="AlphaFoldDB" id="A0A1V8MAJ6"/>
<organism evidence="16 17">
    <name type="scientific">Methyloprofundus sedimenti</name>
    <dbReference type="NCBI Taxonomy" id="1420851"/>
    <lineage>
        <taxon>Bacteria</taxon>
        <taxon>Pseudomonadati</taxon>
        <taxon>Pseudomonadota</taxon>
        <taxon>Gammaproteobacteria</taxon>
        <taxon>Methylococcales</taxon>
        <taxon>Methylococcaceae</taxon>
        <taxon>Methyloprofundus</taxon>
    </lineage>
</organism>
<evidence type="ECO:0000256" key="1">
    <source>
        <dbReference type="ARBA" id="ARBA00005513"/>
    </source>
</evidence>
<comment type="similarity">
    <text evidence="1 13 14">Belongs to the ATPase B chain family.</text>
</comment>
<evidence type="ECO:0000256" key="8">
    <source>
        <dbReference type="ARBA" id="ARBA00023136"/>
    </source>
</evidence>
<comment type="subunit">
    <text evidence="13">F-type ATPases have 2 components, F(1) - the catalytic core - and F(0) - the membrane proton channel. F(1) has five subunits: alpha(3), beta(3), gamma(1), delta(1), epsilon(1). F(0) has three main subunits: a(1), b(2) and c(10-14). The alpha and beta chains form an alternating ring which encloses part of the gamma chain. F(1) is attached to F(0) by a central stalk formed by the gamma and epsilon chains, while a peripheral stalk is formed by the delta and b chains.</text>
</comment>
<dbReference type="GO" id="GO:0012505">
    <property type="term" value="C:endomembrane system"/>
    <property type="evidence" value="ECO:0007669"/>
    <property type="project" value="UniProtKB-SubCell"/>
</dbReference>
<dbReference type="GO" id="GO:0045259">
    <property type="term" value="C:proton-transporting ATP synthase complex"/>
    <property type="evidence" value="ECO:0007669"/>
    <property type="project" value="UniProtKB-KW"/>
</dbReference>
<comment type="subcellular location">
    <subcellularLocation>
        <location evidence="13">Cell membrane</location>
        <topology evidence="13">Single-pass membrane protein</topology>
    </subcellularLocation>
    <subcellularLocation>
        <location evidence="12">Endomembrane system</location>
        <topology evidence="12">Single-pass membrane protein</topology>
    </subcellularLocation>
</comment>
<feature type="transmembrane region" description="Helical" evidence="13">
    <location>
        <begin position="6"/>
        <end position="27"/>
    </location>
</feature>
<evidence type="ECO:0000256" key="5">
    <source>
        <dbReference type="ARBA" id="ARBA00022781"/>
    </source>
</evidence>
<evidence type="ECO:0000313" key="17">
    <source>
        <dbReference type="Proteomes" id="UP000191980"/>
    </source>
</evidence>
<evidence type="ECO:0000256" key="10">
    <source>
        <dbReference type="ARBA" id="ARBA00025198"/>
    </source>
</evidence>
<dbReference type="EMBL" id="LPUF01000001">
    <property type="protein sequence ID" value="OQK18585.1"/>
    <property type="molecule type" value="Genomic_DNA"/>
</dbReference>
<dbReference type="GO" id="GO:0005886">
    <property type="term" value="C:plasma membrane"/>
    <property type="evidence" value="ECO:0007669"/>
    <property type="project" value="UniProtKB-SubCell"/>
</dbReference>
<sequence>MEFNLSTFSLEIINFLILVWILQRLFYKPVRNIIAQRKEHIDQSLAEAAKMRQEAEELKKSYGNRLQEWNLEKQSAMTQLHQQMETERQHHLLILHKELEQERSKNQAALQRQQQELQRHQQTLALQNGARFATLLLQQTAGPELESRLFDVLLSQLKQLPKACQSILQTTENDATLTIHVSSVYPLSERQVQQLESKFTALIDKPLKFQYSLDPALIAGLKIDKDAWVLHANLQYELSGFAEFADDF</sequence>
<evidence type="ECO:0000256" key="12">
    <source>
        <dbReference type="ARBA" id="ARBA00037847"/>
    </source>
</evidence>
<name>A0A1V8MAJ6_9GAMM</name>
<evidence type="ECO:0000256" key="6">
    <source>
        <dbReference type="ARBA" id="ARBA00022989"/>
    </source>
</evidence>
<evidence type="ECO:0000256" key="11">
    <source>
        <dbReference type="ARBA" id="ARBA00025614"/>
    </source>
</evidence>
<evidence type="ECO:0000256" key="13">
    <source>
        <dbReference type="HAMAP-Rule" id="MF_01398"/>
    </source>
</evidence>
<dbReference type="Pfam" id="PF00213">
    <property type="entry name" value="OSCP"/>
    <property type="match status" value="1"/>
</dbReference>
<dbReference type="Proteomes" id="UP000191980">
    <property type="component" value="Unassembled WGS sequence"/>
</dbReference>
<evidence type="ECO:0000256" key="14">
    <source>
        <dbReference type="RuleBase" id="RU003848"/>
    </source>
</evidence>
<keyword evidence="7 13" id="KW-0406">Ion transport</keyword>
<dbReference type="HAMAP" id="MF_01398">
    <property type="entry name" value="ATP_synth_b_bprime"/>
    <property type="match status" value="1"/>
</dbReference>
<feature type="coiled-coil region" evidence="15">
    <location>
        <begin position="41"/>
        <end position="72"/>
    </location>
</feature>
<keyword evidence="9 13" id="KW-0066">ATP synthesis</keyword>
<accession>A0A1V8MAJ6</accession>
<dbReference type="InterPro" id="IPR000711">
    <property type="entry name" value="ATPase_OSCP/dsu"/>
</dbReference>
<feature type="coiled-coil region" evidence="15">
    <location>
        <begin position="96"/>
        <end position="130"/>
    </location>
</feature>
<gene>
    <name evidence="13" type="primary">atpF</name>
    <name evidence="16" type="ORF">AU255_12455</name>
</gene>
<evidence type="ECO:0000313" key="16">
    <source>
        <dbReference type="EMBL" id="OQK18585.1"/>
    </source>
</evidence>